<dbReference type="Pfam" id="PF09917">
    <property type="entry name" value="DUF2147"/>
    <property type="match status" value="1"/>
</dbReference>
<dbReference type="PANTHER" id="PTHR36919:SF2">
    <property type="entry name" value="BLL6627 PROTEIN"/>
    <property type="match status" value="1"/>
</dbReference>
<protein>
    <submittedName>
        <fullName evidence="3">DUF2147 domain-containing protein</fullName>
    </submittedName>
</protein>
<feature type="signal peptide" evidence="1">
    <location>
        <begin position="1"/>
        <end position="18"/>
    </location>
</feature>
<accession>A0ABT0RMS2</accession>
<dbReference type="Gene3D" id="2.40.128.520">
    <property type="match status" value="1"/>
</dbReference>
<dbReference type="Proteomes" id="UP001165363">
    <property type="component" value="Unassembled WGS sequence"/>
</dbReference>
<evidence type="ECO:0000259" key="2">
    <source>
        <dbReference type="Pfam" id="PF09917"/>
    </source>
</evidence>
<comment type="caution">
    <text evidence="3">The sequence shown here is derived from an EMBL/GenBank/DDBJ whole genome shotgun (WGS) entry which is preliminary data.</text>
</comment>
<evidence type="ECO:0000256" key="1">
    <source>
        <dbReference type="SAM" id="SignalP"/>
    </source>
</evidence>
<feature type="chain" id="PRO_5047253956" evidence="1">
    <location>
        <begin position="19"/>
        <end position="132"/>
    </location>
</feature>
<reference evidence="3" key="1">
    <citation type="submission" date="2022-05" db="EMBL/GenBank/DDBJ databases">
        <authorList>
            <person name="Jo J.-H."/>
            <person name="Im W.-T."/>
        </authorList>
    </citation>
    <scope>NUCLEOTIDE SEQUENCE</scope>
    <source>
        <strain evidence="3">SE158</strain>
    </source>
</reference>
<evidence type="ECO:0000313" key="3">
    <source>
        <dbReference type="EMBL" id="MCL6683949.1"/>
    </source>
</evidence>
<organism evidence="3 4">
    <name type="scientific">Sphingomonas alba</name>
    <dbReference type="NCBI Taxonomy" id="2908208"/>
    <lineage>
        <taxon>Bacteria</taxon>
        <taxon>Pseudomonadati</taxon>
        <taxon>Pseudomonadota</taxon>
        <taxon>Alphaproteobacteria</taxon>
        <taxon>Sphingomonadales</taxon>
        <taxon>Sphingomonadaceae</taxon>
        <taxon>Sphingomonas</taxon>
    </lineage>
</organism>
<proteinExistence type="predicted"/>
<dbReference type="PANTHER" id="PTHR36919">
    <property type="entry name" value="BLR1215 PROTEIN"/>
    <property type="match status" value="1"/>
</dbReference>
<sequence length="132" mass="14135">MRVLGAIALLSSSAPLAAAEIEGRWRSPGGNSIIEIASCGSNYCGTVAWASDKAKQDAAKTTSQLIGTQLLTDLKETKAGRWQGKLFVPDRNMRVTAKIQLTSPGQLKVTGCAAGVLCHTQYWNKYDDPLPQ</sequence>
<feature type="domain" description="DUF2147" evidence="2">
    <location>
        <begin position="23"/>
        <end position="125"/>
    </location>
</feature>
<keyword evidence="4" id="KW-1185">Reference proteome</keyword>
<dbReference type="EMBL" id="JAMGBD010000001">
    <property type="protein sequence ID" value="MCL6683949.1"/>
    <property type="molecule type" value="Genomic_DNA"/>
</dbReference>
<gene>
    <name evidence="3" type="ORF">LZ536_08575</name>
</gene>
<evidence type="ECO:0000313" key="4">
    <source>
        <dbReference type="Proteomes" id="UP001165363"/>
    </source>
</evidence>
<dbReference type="RefSeq" id="WP_249848104.1">
    <property type="nucleotide sequence ID" value="NZ_JAMGBD010000001.1"/>
</dbReference>
<name>A0ABT0RMS2_9SPHN</name>
<keyword evidence="1" id="KW-0732">Signal</keyword>
<dbReference type="InterPro" id="IPR019223">
    <property type="entry name" value="DUF2147"/>
</dbReference>